<dbReference type="GO" id="GO:0000164">
    <property type="term" value="C:protein phosphatase type 1 complex"/>
    <property type="evidence" value="ECO:0007669"/>
    <property type="project" value="EnsemblFungi"/>
</dbReference>
<feature type="compositionally biased region" description="Basic and acidic residues" evidence="3">
    <location>
        <begin position="101"/>
        <end position="111"/>
    </location>
</feature>
<keyword evidence="2" id="KW-0539">Nucleus</keyword>
<dbReference type="GeneID" id="96902113"/>
<organism evidence="4 5">
    <name type="scientific">Naumovozyma castellii</name>
    <name type="common">Yeast</name>
    <name type="synonym">Saccharomyces castellii</name>
    <dbReference type="NCBI Taxonomy" id="27288"/>
    <lineage>
        <taxon>Eukaryota</taxon>
        <taxon>Fungi</taxon>
        <taxon>Dikarya</taxon>
        <taxon>Ascomycota</taxon>
        <taxon>Saccharomycotina</taxon>
        <taxon>Saccharomycetes</taxon>
        <taxon>Saccharomycetales</taxon>
        <taxon>Saccharomycetaceae</taxon>
        <taxon>Naumovozyma</taxon>
    </lineage>
</organism>
<feature type="compositionally biased region" description="Low complexity" evidence="3">
    <location>
        <begin position="88"/>
        <end position="99"/>
    </location>
</feature>
<dbReference type="Pfam" id="PF07491">
    <property type="entry name" value="PPI_Ypi1"/>
    <property type="match status" value="1"/>
</dbReference>
<dbReference type="GO" id="GO:0072542">
    <property type="term" value="F:protein phosphatase activator activity"/>
    <property type="evidence" value="ECO:0007669"/>
    <property type="project" value="EnsemblFungi"/>
</dbReference>
<feature type="region of interest" description="Disordered" evidence="3">
    <location>
        <begin position="1"/>
        <end position="150"/>
    </location>
</feature>
<dbReference type="FunCoup" id="G0VAM9">
    <property type="interactions" value="192"/>
</dbReference>
<dbReference type="InParanoid" id="G0VAM9"/>
<evidence type="ECO:0000256" key="2">
    <source>
        <dbReference type="RuleBase" id="RU367162"/>
    </source>
</evidence>
<dbReference type="EMBL" id="HE576753">
    <property type="protein sequence ID" value="CCC68555.1"/>
    <property type="molecule type" value="Genomic_DNA"/>
</dbReference>
<gene>
    <name evidence="4" type="primary">NCAS0B04710</name>
    <name evidence="4" type="ordered locus">NCAS_0B04710</name>
</gene>
<reference evidence="4 5" key="1">
    <citation type="journal article" date="2011" name="Proc. Natl. Acad. Sci. U.S.A.">
        <title>Evolutionary erosion of yeast sex chromosomes by mating-type switching accidents.</title>
        <authorList>
            <person name="Gordon J.L."/>
            <person name="Armisen D."/>
            <person name="Proux-Wera E."/>
            <person name="Oheigeartaigh S.S."/>
            <person name="Byrne K.P."/>
            <person name="Wolfe K.H."/>
        </authorList>
    </citation>
    <scope>NUCLEOTIDE SEQUENCE [LARGE SCALE GENOMIC DNA]</scope>
    <source>
        <strain evidence="5">ATCC 76901 / BCRC 22586 / CBS 4309 / NBRC 1992 / NRRL Y-12630</strain>
    </source>
</reference>
<dbReference type="eggNOG" id="KOG4102">
    <property type="taxonomic scope" value="Eukaryota"/>
</dbReference>
<proteinExistence type="inferred from homology"/>
<protein>
    <recommendedName>
        <fullName evidence="2">Type 1 phosphatases regulator</fullName>
    </recommendedName>
</protein>
<feature type="compositionally biased region" description="Basic and acidic residues" evidence="3">
    <location>
        <begin position="30"/>
        <end position="39"/>
    </location>
</feature>
<reference key="2">
    <citation type="submission" date="2011-08" db="EMBL/GenBank/DDBJ databases">
        <title>Genome sequence of Naumovozyma castellii.</title>
        <authorList>
            <person name="Gordon J.L."/>
            <person name="Armisen D."/>
            <person name="Proux-Wera E."/>
            <person name="OhEigeartaigh S.S."/>
            <person name="Byrne K.P."/>
            <person name="Wolfe K.H."/>
        </authorList>
    </citation>
    <scope>NUCLEOTIDE SEQUENCE</scope>
    <source>
        <strain>Type strain:CBS 4309</strain>
    </source>
</reference>
<sequence length="150" mass="17537">MSRSEQEQHVLGSQTVSVEELPSVLQLRANETEIQHERQPTPARSRVRWEQGTVDNENLNRKKTKICCIFHPQEELDENEQHSDHEPSSSSSSSSSSSDSDNDKDLGFEERRRRRIERRHRKLQKKRSSSPNAYEVQPDYSNHRRNTQGN</sequence>
<dbReference type="GO" id="GO:0005634">
    <property type="term" value="C:nucleus"/>
    <property type="evidence" value="ECO:0007669"/>
    <property type="project" value="UniProtKB-SubCell"/>
</dbReference>
<dbReference type="GO" id="GO:0004865">
    <property type="term" value="F:protein serine/threonine phosphatase inhibitor activity"/>
    <property type="evidence" value="ECO:0007669"/>
    <property type="project" value="UniProtKB-UniRule"/>
</dbReference>
<dbReference type="STRING" id="1064592.G0VAM9"/>
<dbReference type="GO" id="GO:0005977">
    <property type="term" value="P:glycogen metabolic process"/>
    <property type="evidence" value="ECO:0007669"/>
    <property type="project" value="EnsemblFungi"/>
</dbReference>
<dbReference type="AlphaFoldDB" id="G0VAM9"/>
<dbReference type="OrthoDB" id="307488at2759"/>
<feature type="compositionally biased region" description="Basic residues" evidence="3">
    <location>
        <begin position="112"/>
        <end position="128"/>
    </location>
</feature>
<name>G0VAM9_NAUCA</name>
<dbReference type="GO" id="GO:0008157">
    <property type="term" value="F:protein phosphatase 1 binding"/>
    <property type="evidence" value="ECO:0007669"/>
    <property type="project" value="TreeGrafter"/>
</dbReference>
<dbReference type="PANTHER" id="PTHR20835">
    <property type="entry name" value="E3 UBIQUITIN-PROTEIN LIGASE PPP1R11-RELATED"/>
    <property type="match status" value="1"/>
</dbReference>
<accession>G0VAM9</accession>
<comment type="similarity">
    <text evidence="1 2">Belongs to the YPI1 family.</text>
</comment>
<dbReference type="GO" id="GO:0006873">
    <property type="term" value="P:intracellular monoatomic ion homeostasis"/>
    <property type="evidence" value="ECO:0007669"/>
    <property type="project" value="EnsemblFungi"/>
</dbReference>
<evidence type="ECO:0000313" key="5">
    <source>
        <dbReference type="Proteomes" id="UP000001640"/>
    </source>
</evidence>
<keyword evidence="5" id="KW-1185">Reference proteome</keyword>
<dbReference type="KEGG" id="ncs:NCAS_0B04710"/>
<dbReference type="InterPro" id="IPR011107">
    <property type="entry name" value="PPI_Ypi1"/>
</dbReference>
<dbReference type="HOGENOM" id="CLU_098333_3_0_1"/>
<dbReference type="OMA" id="AYEVQPH"/>
<comment type="subcellular location">
    <subcellularLocation>
        <location evidence="2">Nucleus</location>
    </subcellularLocation>
</comment>
<dbReference type="PANTHER" id="PTHR20835:SF0">
    <property type="entry name" value="E3 UBIQUITIN-PROTEIN LIGASE PPP1R11"/>
    <property type="match status" value="1"/>
</dbReference>
<evidence type="ECO:0000313" key="4">
    <source>
        <dbReference type="EMBL" id="CCC68555.1"/>
    </source>
</evidence>
<dbReference type="GO" id="GO:0007094">
    <property type="term" value="P:mitotic spindle assembly checkpoint signaling"/>
    <property type="evidence" value="ECO:0007669"/>
    <property type="project" value="EnsemblFungi"/>
</dbReference>
<dbReference type="Proteomes" id="UP000001640">
    <property type="component" value="Chromosome 2"/>
</dbReference>
<evidence type="ECO:0000256" key="1">
    <source>
        <dbReference type="ARBA" id="ARBA00005605"/>
    </source>
</evidence>
<dbReference type="RefSeq" id="XP_003674927.1">
    <property type="nucleotide sequence ID" value="XM_003674879.1"/>
</dbReference>
<dbReference type="GO" id="GO:1900180">
    <property type="term" value="P:regulation of protein localization to nucleus"/>
    <property type="evidence" value="ECO:0007669"/>
    <property type="project" value="EnsemblFungi"/>
</dbReference>
<evidence type="ECO:0000256" key="3">
    <source>
        <dbReference type="SAM" id="MobiDB-lite"/>
    </source>
</evidence>
<comment type="function">
    <text evidence="2">Regulator of type 1 phosphatases which maintains protein phosphatase activity under strict control.</text>
</comment>